<dbReference type="PANTHER" id="PTHR43378:SF2">
    <property type="entry name" value="UDP-3-O-ACYLGLUCOSAMINE N-ACYLTRANSFERASE 1, MITOCHONDRIAL-RELATED"/>
    <property type="match status" value="1"/>
</dbReference>
<name>A0A2U1F483_9PORP</name>
<dbReference type="NCBIfam" id="TIGR01853">
    <property type="entry name" value="lipid_A_lpxD"/>
    <property type="match status" value="1"/>
</dbReference>
<keyword evidence="3 7" id="KW-0808">Transferase</keyword>
<evidence type="ECO:0000313" key="10">
    <source>
        <dbReference type="Proteomes" id="UP000245462"/>
    </source>
</evidence>
<protein>
    <recommendedName>
        <fullName evidence="7">UDP-3-O-acylglucosamine N-acyltransferase</fullName>
        <ecNumber evidence="7">2.3.1.191</ecNumber>
    </recommendedName>
</protein>
<dbReference type="Pfam" id="PF14602">
    <property type="entry name" value="Hexapep_2"/>
    <property type="match status" value="1"/>
</dbReference>
<dbReference type="GO" id="GO:0103118">
    <property type="term" value="F:UDP-3-O-[(3R)-3-hydroxyacyl]-glucosamine N-acyltransferase activity"/>
    <property type="evidence" value="ECO:0007669"/>
    <property type="project" value="UniProtKB-EC"/>
</dbReference>
<dbReference type="CDD" id="cd03352">
    <property type="entry name" value="LbH_LpxD"/>
    <property type="match status" value="1"/>
</dbReference>
<comment type="similarity">
    <text evidence="7">Belongs to the transferase hexapeptide repeat family. LpxD subfamily.</text>
</comment>
<comment type="pathway">
    <text evidence="7">Bacterial outer membrane biogenesis; LPS lipid A biosynthesis.</text>
</comment>
<proteinExistence type="inferred from homology"/>
<comment type="function">
    <text evidence="7">Catalyzes the N-acylation of UDP-3-O-acylglucosamine using 3-hydroxyacyl-ACP as the acyl donor. Is involved in the biosynthesis of lipid A, a phosphorylated glycolipid that anchors the lipopolysaccharide to the outer membrane of the cell.</text>
</comment>
<keyword evidence="1 7" id="KW-0444">Lipid biosynthesis</keyword>
<dbReference type="InterPro" id="IPR011004">
    <property type="entry name" value="Trimer_LpxA-like_sf"/>
</dbReference>
<evidence type="ECO:0000256" key="7">
    <source>
        <dbReference type="HAMAP-Rule" id="MF_00523"/>
    </source>
</evidence>
<reference evidence="9 10" key="1">
    <citation type="submission" date="2018-04" db="EMBL/GenBank/DDBJ databases">
        <title>Genomic Encyclopedia of Type Strains, Phase IV (KMG-IV): sequencing the most valuable type-strain genomes for metagenomic binning, comparative biology and taxonomic classification.</title>
        <authorList>
            <person name="Goeker M."/>
        </authorList>
    </citation>
    <scope>NUCLEOTIDE SEQUENCE [LARGE SCALE GENOMIC DNA]</scope>
    <source>
        <strain evidence="9 10">DSM 28520</strain>
    </source>
</reference>
<evidence type="ECO:0000313" key="9">
    <source>
        <dbReference type="EMBL" id="PVZ06993.1"/>
    </source>
</evidence>
<keyword evidence="6 7" id="KW-0012">Acyltransferase</keyword>
<evidence type="ECO:0000256" key="2">
    <source>
        <dbReference type="ARBA" id="ARBA00022556"/>
    </source>
</evidence>
<dbReference type="Gene3D" id="3.40.1390.10">
    <property type="entry name" value="MurE/MurF, N-terminal domain"/>
    <property type="match status" value="1"/>
</dbReference>
<dbReference type="Pfam" id="PF04613">
    <property type="entry name" value="LpxD"/>
    <property type="match status" value="1"/>
</dbReference>
<keyword evidence="10" id="KW-1185">Reference proteome</keyword>
<dbReference type="GeneID" id="94551451"/>
<evidence type="ECO:0000256" key="1">
    <source>
        <dbReference type="ARBA" id="ARBA00022516"/>
    </source>
</evidence>
<evidence type="ECO:0000256" key="4">
    <source>
        <dbReference type="ARBA" id="ARBA00022737"/>
    </source>
</evidence>
<gene>
    <name evidence="7" type="primary">lpxD</name>
    <name evidence="9" type="ORF">C7382_12010</name>
</gene>
<evidence type="ECO:0000256" key="3">
    <source>
        <dbReference type="ARBA" id="ARBA00022679"/>
    </source>
</evidence>
<comment type="subunit">
    <text evidence="7">Homotrimer.</text>
</comment>
<dbReference type="Pfam" id="PF00132">
    <property type="entry name" value="Hexapep"/>
    <property type="match status" value="1"/>
</dbReference>
<dbReference type="GO" id="GO:0016020">
    <property type="term" value="C:membrane"/>
    <property type="evidence" value="ECO:0007669"/>
    <property type="project" value="GOC"/>
</dbReference>
<dbReference type="SUPFAM" id="SSF51161">
    <property type="entry name" value="Trimeric LpxA-like enzymes"/>
    <property type="match status" value="1"/>
</dbReference>
<dbReference type="InterPro" id="IPR007691">
    <property type="entry name" value="LpxD"/>
</dbReference>
<comment type="catalytic activity">
    <reaction evidence="7">
        <text>a UDP-3-O-[(3R)-3-hydroxyacyl]-alpha-D-glucosamine + a (3R)-hydroxyacyl-[ACP] = a UDP-2-N,3-O-bis[(3R)-3-hydroxyacyl]-alpha-D-glucosamine + holo-[ACP] + H(+)</text>
        <dbReference type="Rhea" id="RHEA:53836"/>
        <dbReference type="Rhea" id="RHEA-COMP:9685"/>
        <dbReference type="Rhea" id="RHEA-COMP:9945"/>
        <dbReference type="ChEBI" id="CHEBI:15378"/>
        <dbReference type="ChEBI" id="CHEBI:64479"/>
        <dbReference type="ChEBI" id="CHEBI:78827"/>
        <dbReference type="ChEBI" id="CHEBI:137740"/>
        <dbReference type="ChEBI" id="CHEBI:137748"/>
        <dbReference type="EC" id="2.3.1.191"/>
    </reaction>
</comment>
<accession>A0A2U1F483</accession>
<dbReference type="Proteomes" id="UP000245462">
    <property type="component" value="Unassembled WGS sequence"/>
</dbReference>
<keyword evidence="2 7" id="KW-0441">Lipid A biosynthesis</keyword>
<dbReference type="Gene3D" id="2.160.10.10">
    <property type="entry name" value="Hexapeptide repeat proteins"/>
    <property type="match status" value="1"/>
</dbReference>
<keyword evidence="4 7" id="KW-0677">Repeat</keyword>
<dbReference type="NCBIfam" id="NF002060">
    <property type="entry name" value="PRK00892.1"/>
    <property type="match status" value="1"/>
</dbReference>
<dbReference type="InterPro" id="IPR001451">
    <property type="entry name" value="Hexapep"/>
</dbReference>
<dbReference type="RefSeq" id="WP_116679984.1">
    <property type="nucleotide sequence ID" value="NZ_JBGYVJ010000232.1"/>
</dbReference>
<dbReference type="GO" id="GO:0016410">
    <property type="term" value="F:N-acyltransferase activity"/>
    <property type="evidence" value="ECO:0007669"/>
    <property type="project" value="InterPro"/>
</dbReference>
<evidence type="ECO:0000259" key="8">
    <source>
        <dbReference type="Pfam" id="PF04613"/>
    </source>
</evidence>
<feature type="domain" description="UDP-3-O-[3-hydroxymyristoyl] glucosamine N-acyltransferase non-repeat region" evidence="8">
    <location>
        <begin position="22"/>
        <end position="90"/>
    </location>
</feature>
<dbReference type="GO" id="GO:0009245">
    <property type="term" value="P:lipid A biosynthetic process"/>
    <property type="evidence" value="ECO:0007669"/>
    <property type="project" value="UniProtKB-UniRule"/>
</dbReference>
<organism evidence="9 10">
    <name type="scientific">Porphyromonas loveana</name>
    <dbReference type="NCBI Taxonomy" id="1884669"/>
    <lineage>
        <taxon>Bacteria</taxon>
        <taxon>Pseudomonadati</taxon>
        <taxon>Bacteroidota</taxon>
        <taxon>Bacteroidia</taxon>
        <taxon>Bacteroidales</taxon>
        <taxon>Porphyromonadaceae</taxon>
        <taxon>Porphyromonas</taxon>
    </lineage>
</organism>
<evidence type="ECO:0000256" key="6">
    <source>
        <dbReference type="ARBA" id="ARBA00023315"/>
    </source>
</evidence>
<dbReference type="EC" id="2.3.1.191" evidence="7"/>
<comment type="caution">
    <text evidence="9">The sequence shown here is derived from an EMBL/GenBank/DDBJ whole genome shotgun (WGS) entry which is preliminary data.</text>
</comment>
<dbReference type="EMBL" id="QEKY01000020">
    <property type="protein sequence ID" value="PVZ06993.1"/>
    <property type="molecule type" value="Genomic_DNA"/>
</dbReference>
<dbReference type="PANTHER" id="PTHR43378">
    <property type="entry name" value="UDP-3-O-ACYLGLUCOSAMINE N-ACYLTRANSFERASE"/>
    <property type="match status" value="1"/>
</dbReference>
<dbReference type="OrthoDB" id="9784739at2"/>
<evidence type="ECO:0000256" key="5">
    <source>
        <dbReference type="ARBA" id="ARBA00023098"/>
    </source>
</evidence>
<dbReference type="InterPro" id="IPR020573">
    <property type="entry name" value="UDP_GlcNAc_AcTrfase_non-rep"/>
</dbReference>
<dbReference type="AlphaFoldDB" id="A0A2U1F483"/>
<keyword evidence="5 7" id="KW-0443">Lipid metabolism</keyword>
<dbReference type="HAMAP" id="MF_00523">
    <property type="entry name" value="LpxD"/>
    <property type="match status" value="1"/>
</dbReference>
<dbReference type="UniPathway" id="UPA00973"/>
<feature type="active site" description="Proton acceptor" evidence="7">
    <location>
        <position position="240"/>
    </location>
</feature>
<sequence length="349" mass="37383">MEFTAQQIADYLHGTIEGNPQVRLHDFAKIEEGRSGCLSFLANAKYEHYLYETASDAVLVNEDFRPRESVRTTLIRVPNAYAALAQLMQLVDSMKPQRKGVDSTAFVHPSVSVPDDCYIGAFAYVAEGASLGTGCSVYPHVYIGSSVSVGEKTTLYPHTTVYDGCRIGARCIIHAGAVIGADGFGFAPDADGYNKIPQMGNVIIEDDVEVGANTCIDRAVMGSTIVHRGVKLDNLVQIAHNCTVGSHTVFAAQVGMAGSSHVGEWCQFGGQVGLSGHIKVGDHVSLGGQTGLLSNVKSGSVLLGSPGMPVRDMLRTSVILPKLPDMSRRIDQLEKEISELKEICKNSKP</sequence>